<feature type="compositionally biased region" description="Low complexity" evidence="1">
    <location>
        <begin position="7"/>
        <end position="27"/>
    </location>
</feature>
<feature type="transmembrane region" description="Helical" evidence="2">
    <location>
        <begin position="298"/>
        <end position="317"/>
    </location>
</feature>
<dbReference type="PANTHER" id="PTHR23028:SF53">
    <property type="entry name" value="ACYL_TRANSF_3 DOMAIN-CONTAINING PROTEIN"/>
    <property type="match status" value="1"/>
</dbReference>
<dbReference type="GO" id="GO:0016747">
    <property type="term" value="F:acyltransferase activity, transferring groups other than amino-acyl groups"/>
    <property type="evidence" value="ECO:0007669"/>
    <property type="project" value="InterPro"/>
</dbReference>
<dbReference type="AlphaFoldDB" id="A0A542ZC88"/>
<dbReference type="EMBL" id="VFOR01000002">
    <property type="protein sequence ID" value="TQL57966.1"/>
    <property type="molecule type" value="Genomic_DNA"/>
</dbReference>
<organism evidence="5 6">
    <name type="scientific">Propioniferax innocua</name>
    <dbReference type="NCBI Taxonomy" id="1753"/>
    <lineage>
        <taxon>Bacteria</taxon>
        <taxon>Bacillati</taxon>
        <taxon>Actinomycetota</taxon>
        <taxon>Actinomycetes</taxon>
        <taxon>Propionibacteriales</taxon>
        <taxon>Propionibacteriaceae</taxon>
        <taxon>Propioniferax</taxon>
    </lineage>
</organism>
<dbReference type="InterPro" id="IPR043968">
    <property type="entry name" value="SGNH"/>
</dbReference>
<dbReference type="GO" id="GO:0016020">
    <property type="term" value="C:membrane"/>
    <property type="evidence" value="ECO:0007669"/>
    <property type="project" value="TreeGrafter"/>
</dbReference>
<feature type="transmembrane region" description="Helical" evidence="2">
    <location>
        <begin position="79"/>
        <end position="97"/>
    </location>
</feature>
<feature type="transmembrane region" description="Helical" evidence="2">
    <location>
        <begin position="399"/>
        <end position="422"/>
    </location>
</feature>
<evidence type="ECO:0000256" key="1">
    <source>
        <dbReference type="SAM" id="MobiDB-lite"/>
    </source>
</evidence>
<evidence type="ECO:0000259" key="3">
    <source>
        <dbReference type="Pfam" id="PF01757"/>
    </source>
</evidence>
<protein>
    <submittedName>
        <fullName evidence="5">Peptidoglycan/LPS O-acetylase OafA/YrhL</fullName>
    </submittedName>
</protein>
<feature type="transmembrane region" description="Helical" evidence="2">
    <location>
        <begin position="338"/>
        <end position="355"/>
    </location>
</feature>
<feature type="domain" description="Acyltransferase 3" evidence="3">
    <location>
        <begin position="55"/>
        <end position="374"/>
    </location>
</feature>
<dbReference type="RefSeq" id="WP_170210026.1">
    <property type="nucleotide sequence ID" value="NZ_BAAAMD010000004.1"/>
</dbReference>
<evidence type="ECO:0000259" key="4">
    <source>
        <dbReference type="Pfam" id="PF19040"/>
    </source>
</evidence>
<feature type="transmembrane region" description="Helical" evidence="2">
    <location>
        <begin position="181"/>
        <end position="202"/>
    </location>
</feature>
<feature type="transmembrane region" description="Helical" evidence="2">
    <location>
        <begin position="272"/>
        <end position="292"/>
    </location>
</feature>
<evidence type="ECO:0000313" key="6">
    <source>
        <dbReference type="Proteomes" id="UP000316196"/>
    </source>
</evidence>
<dbReference type="Pfam" id="PF19040">
    <property type="entry name" value="SGNH"/>
    <property type="match status" value="1"/>
</dbReference>
<dbReference type="GO" id="GO:0009103">
    <property type="term" value="P:lipopolysaccharide biosynthetic process"/>
    <property type="evidence" value="ECO:0007669"/>
    <property type="project" value="TreeGrafter"/>
</dbReference>
<feature type="transmembrane region" description="Helical" evidence="2">
    <location>
        <begin position="57"/>
        <end position="73"/>
    </location>
</feature>
<comment type="caution">
    <text evidence="5">The sequence shown here is derived from an EMBL/GenBank/DDBJ whole genome shotgun (WGS) entry which is preliminary data.</text>
</comment>
<feature type="transmembrane region" description="Helical" evidence="2">
    <location>
        <begin position="214"/>
        <end position="235"/>
    </location>
</feature>
<keyword evidence="6" id="KW-1185">Reference proteome</keyword>
<gene>
    <name evidence="5" type="ORF">FB460_1815</name>
</gene>
<keyword evidence="2" id="KW-0812">Transmembrane</keyword>
<reference evidence="5 6" key="1">
    <citation type="submission" date="2019-06" db="EMBL/GenBank/DDBJ databases">
        <title>Sequencing the genomes of 1000 actinobacteria strains.</title>
        <authorList>
            <person name="Klenk H.-P."/>
        </authorList>
    </citation>
    <scope>NUCLEOTIDE SEQUENCE [LARGE SCALE GENOMIC DNA]</scope>
    <source>
        <strain evidence="5 6">DSM 8251</strain>
    </source>
</reference>
<dbReference type="Proteomes" id="UP000316196">
    <property type="component" value="Unassembled WGS sequence"/>
</dbReference>
<dbReference type="Pfam" id="PF01757">
    <property type="entry name" value="Acyl_transf_3"/>
    <property type="match status" value="1"/>
</dbReference>
<feature type="domain" description="SGNH" evidence="4">
    <location>
        <begin position="497"/>
        <end position="694"/>
    </location>
</feature>
<sequence>MTEVPPEDTSTPSTAAAASKTPSPESKTSASTEPPSSNGPKPPAAAGRPKNFRPEIHGLRGLAIVLVVVYHLWGSGRVSGGVDVFLMISAYLMVGSFARRGTSFKLWGFLVNRFRRLVPQAILVIIAVVAAGYYFVPPARWQAVLEEAQASVLYYENWHLISLAANYYDQNHGAASPLQHYWSMSVQGQIFVVWPLLMVLAIGIHKLTRANIRVVLGTIFALITAGSFTYAVVQVNNEPVAAYFHTLARAWEFALPSLLAVLPAFRFPRPLAIAMGWLGVLSVCFAGLIVGGFPFPSWAALLPLLAASIVVLAGSPGGRLSADWWLSRSIMSAIADRAYAIYLWHWPVMVYYLTAIGEESVGLLGGLLVMAISGVLADLSTRLIDRGLLRWKPISLKRFAVPMMAIFIILGLATVQGGHLLVQRMDQKAATADPLGAAAVEPGQVAIQPESADDIYPPATRISEDIEATPLPCPADMNPKPWVTQLCAEYMPDVEPTKTVAIVGDSHSYQWQTPLLAMAKDHNWRLVSVTWPACRLTPPGEAASEECEQYSAGATDWVLRNQPDVVVSVGTHTSAVGPEVLDPTYIPGMQPFVDAGIQVVTIRDNPRFPFSVAECIQTEGPSGERCNPPIDQKLSSEPFMEQIGSTPGFEATIDMTDYLCPGGVCSGAIGNVYVYHDDNHLSRTYATSLRPFFEERWNAALAR</sequence>
<evidence type="ECO:0000256" key="2">
    <source>
        <dbReference type="SAM" id="Phobius"/>
    </source>
</evidence>
<feature type="compositionally biased region" description="Polar residues" evidence="1">
    <location>
        <begin position="28"/>
        <end position="38"/>
    </location>
</feature>
<name>A0A542ZC88_9ACTN</name>
<accession>A0A542ZC88</accession>
<feature type="transmembrane region" description="Helical" evidence="2">
    <location>
        <begin position="117"/>
        <end position="136"/>
    </location>
</feature>
<keyword evidence="2" id="KW-1133">Transmembrane helix</keyword>
<dbReference type="PANTHER" id="PTHR23028">
    <property type="entry name" value="ACETYLTRANSFERASE"/>
    <property type="match status" value="1"/>
</dbReference>
<dbReference type="InterPro" id="IPR002656">
    <property type="entry name" value="Acyl_transf_3_dom"/>
</dbReference>
<feature type="region of interest" description="Disordered" evidence="1">
    <location>
        <begin position="1"/>
        <end position="50"/>
    </location>
</feature>
<feature type="transmembrane region" description="Helical" evidence="2">
    <location>
        <begin position="361"/>
        <end position="379"/>
    </location>
</feature>
<proteinExistence type="predicted"/>
<evidence type="ECO:0000313" key="5">
    <source>
        <dbReference type="EMBL" id="TQL57966.1"/>
    </source>
</evidence>
<dbReference type="InterPro" id="IPR050879">
    <property type="entry name" value="Acyltransferase_3"/>
</dbReference>
<keyword evidence="2" id="KW-0472">Membrane</keyword>